<dbReference type="Pfam" id="PF20245">
    <property type="entry name" value="DUF6600"/>
    <property type="match status" value="1"/>
</dbReference>
<feature type="compositionally biased region" description="Polar residues" evidence="1">
    <location>
        <begin position="303"/>
        <end position="325"/>
    </location>
</feature>
<proteinExistence type="predicted"/>
<organism evidence="2 3">
    <name type="scientific">Algoriphagus boritolerans DSM 17298 = JCM 18970</name>
    <dbReference type="NCBI Taxonomy" id="1120964"/>
    <lineage>
        <taxon>Bacteria</taxon>
        <taxon>Pseudomonadati</taxon>
        <taxon>Bacteroidota</taxon>
        <taxon>Cytophagia</taxon>
        <taxon>Cytophagales</taxon>
        <taxon>Cyclobacteriaceae</taxon>
        <taxon>Algoriphagus</taxon>
    </lineage>
</organism>
<dbReference type="AlphaFoldDB" id="A0A1H5ZHM4"/>
<feature type="region of interest" description="Disordered" evidence="1">
    <location>
        <begin position="224"/>
        <end position="486"/>
    </location>
</feature>
<dbReference type="RefSeq" id="WP_103926088.1">
    <property type="nucleotide sequence ID" value="NZ_FNVR01000027.1"/>
</dbReference>
<gene>
    <name evidence="2" type="ORF">SAMN03080598_03488</name>
</gene>
<feature type="compositionally biased region" description="Polar residues" evidence="1">
    <location>
        <begin position="394"/>
        <end position="403"/>
    </location>
</feature>
<dbReference type="EMBL" id="FNVR01000027">
    <property type="protein sequence ID" value="SEG35235.1"/>
    <property type="molecule type" value="Genomic_DNA"/>
</dbReference>
<evidence type="ECO:0000313" key="3">
    <source>
        <dbReference type="Proteomes" id="UP000236736"/>
    </source>
</evidence>
<dbReference type="Proteomes" id="UP000236736">
    <property type="component" value="Unassembled WGS sequence"/>
</dbReference>
<feature type="compositionally biased region" description="Polar residues" evidence="1">
    <location>
        <begin position="282"/>
        <end position="295"/>
    </location>
</feature>
<feature type="compositionally biased region" description="Low complexity" evidence="1">
    <location>
        <begin position="404"/>
        <end position="474"/>
    </location>
</feature>
<feature type="compositionally biased region" description="Polar residues" evidence="1">
    <location>
        <begin position="345"/>
        <end position="360"/>
    </location>
</feature>
<sequence length="486" mass="54951">MKTNFGTRWLGFFTLGIVMLSSMISPQKAEATINRGVSFQIFYDELAPYGDWVRDARYGYIWLPAVEHGFHPYGTQGHWVMTEFGNTWVSYYDWGWAPFHYGRWYFDDYFQSWAWIPGYEWGPAWVNWRTGGGYYGWAPLGPGAFINVRINIPVFHWVFLPRHRIYHRYAYQYYAPYRTRVKIYNNTTVINNTYVYNNQTYVTGPSRRELQQVTRSNVPVYQVRNTDAPGRASVSQNSLNLYRPEIQNSRGTSVGSRPSRVLEAEQAKSARSSRELNAIAPSRNSSVGSGSTGRTLESPRRAAQNSDLTTGRTSPSKSARPSANEGSDRPKVTPMPNDSRIRSTAPAQIQRTETRQTVPPRSSDRRITPTMNQRTTAPASRSGNERNWVESRRQQPAPNRGTVQQSRPAQAPARVQAPARMQAPKSQAPQMRSSQPSRSQVSQPTRLQQSRSSSPQIKSSAPARQSAPAPQSRSNSTPIRSGGRGN</sequence>
<reference evidence="3" key="1">
    <citation type="submission" date="2016-10" db="EMBL/GenBank/DDBJ databases">
        <authorList>
            <person name="Varghese N."/>
            <person name="Submissions S."/>
        </authorList>
    </citation>
    <scope>NUCLEOTIDE SEQUENCE [LARGE SCALE GENOMIC DNA]</scope>
    <source>
        <strain evidence="3">DSM 17298</strain>
    </source>
</reference>
<feature type="compositionally biased region" description="Polar residues" evidence="1">
    <location>
        <begin position="233"/>
        <end position="256"/>
    </location>
</feature>
<dbReference type="InterPro" id="IPR046535">
    <property type="entry name" value="DUF6600"/>
</dbReference>
<evidence type="ECO:0000313" key="2">
    <source>
        <dbReference type="EMBL" id="SEG35235.1"/>
    </source>
</evidence>
<dbReference type="OrthoDB" id="5485224at2"/>
<feature type="compositionally biased region" description="Polar residues" evidence="1">
    <location>
        <begin position="369"/>
        <end position="382"/>
    </location>
</feature>
<feature type="compositionally biased region" description="Basic and acidic residues" evidence="1">
    <location>
        <begin position="383"/>
        <end position="393"/>
    </location>
</feature>
<accession>A0A1H5ZHM4</accession>
<keyword evidence="3" id="KW-1185">Reference proteome</keyword>
<evidence type="ECO:0000256" key="1">
    <source>
        <dbReference type="SAM" id="MobiDB-lite"/>
    </source>
</evidence>
<feature type="compositionally biased region" description="Basic and acidic residues" evidence="1">
    <location>
        <begin position="260"/>
        <end position="274"/>
    </location>
</feature>
<name>A0A1H5ZHM4_9BACT</name>
<protein>
    <submittedName>
        <fullName evidence="2">Uncharacterized protein</fullName>
    </submittedName>
</protein>
<dbReference type="STRING" id="1120964.GCA_001313265_06451"/>